<keyword evidence="2" id="KW-1185">Reference proteome</keyword>
<proteinExistence type="predicted"/>
<reference evidence="1 2" key="1">
    <citation type="journal article" date="2006" name="Science">
        <title>The genome of black cottonwood, Populus trichocarpa (Torr. &amp; Gray).</title>
        <authorList>
            <person name="Tuskan G.A."/>
            <person name="Difazio S."/>
            <person name="Jansson S."/>
            <person name="Bohlmann J."/>
            <person name="Grigoriev I."/>
            <person name="Hellsten U."/>
            <person name="Putnam N."/>
            <person name="Ralph S."/>
            <person name="Rombauts S."/>
            <person name="Salamov A."/>
            <person name="Schein J."/>
            <person name="Sterck L."/>
            <person name="Aerts A."/>
            <person name="Bhalerao R.R."/>
            <person name="Bhalerao R.P."/>
            <person name="Blaudez D."/>
            <person name="Boerjan W."/>
            <person name="Brun A."/>
            <person name="Brunner A."/>
            <person name="Busov V."/>
            <person name="Campbell M."/>
            <person name="Carlson J."/>
            <person name="Chalot M."/>
            <person name="Chapman J."/>
            <person name="Chen G.L."/>
            <person name="Cooper D."/>
            <person name="Coutinho P.M."/>
            <person name="Couturier J."/>
            <person name="Covert S."/>
            <person name="Cronk Q."/>
            <person name="Cunningham R."/>
            <person name="Davis J."/>
            <person name="Degroeve S."/>
            <person name="Dejardin A."/>
            <person name="Depamphilis C."/>
            <person name="Detter J."/>
            <person name="Dirks B."/>
            <person name="Dubchak I."/>
            <person name="Duplessis S."/>
            <person name="Ehlting J."/>
            <person name="Ellis B."/>
            <person name="Gendler K."/>
            <person name="Goodstein D."/>
            <person name="Gribskov M."/>
            <person name="Grimwood J."/>
            <person name="Groover A."/>
            <person name="Gunter L."/>
            <person name="Hamberger B."/>
            <person name="Heinze B."/>
            <person name="Helariutta Y."/>
            <person name="Henrissat B."/>
            <person name="Holligan D."/>
            <person name="Holt R."/>
            <person name="Huang W."/>
            <person name="Islam-Faridi N."/>
            <person name="Jones S."/>
            <person name="Jones-Rhoades M."/>
            <person name="Jorgensen R."/>
            <person name="Joshi C."/>
            <person name="Kangasjarvi J."/>
            <person name="Karlsson J."/>
            <person name="Kelleher C."/>
            <person name="Kirkpatrick R."/>
            <person name="Kirst M."/>
            <person name="Kohler A."/>
            <person name="Kalluri U."/>
            <person name="Larimer F."/>
            <person name="Leebens-Mack J."/>
            <person name="Leple J.C."/>
            <person name="Locascio P."/>
            <person name="Lou Y."/>
            <person name="Lucas S."/>
            <person name="Martin F."/>
            <person name="Montanini B."/>
            <person name="Napoli C."/>
            <person name="Nelson D.R."/>
            <person name="Nelson C."/>
            <person name="Nieminen K."/>
            <person name="Nilsson O."/>
            <person name="Pereda V."/>
            <person name="Peter G."/>
            <person name="Philippe R."/>
            <person name="Pilate G."/>
            <person name="Poliakov A."/>
            <person name="Razumovskaya J."/>
            <person name="Richardson P."/>
            <person name="Rinaldi C."/>
            <person name="Ritland K."/>
            <person name="Rouze P."/>
            <person name="Ryaboy D."/>
            <person name="Schmutz J."/>
            <person name="Schrader J."/>
            <person name="Segerman B."/>
            <person name="Shin H."/>
            <person name="Siddiqui A."/>
            <person name="Sterky F."/>
            <person name="Terry A."/>
            <person name="Tsai C.J."/>
            <person name="Uberbacher E."/>
            <person name="Unneberg P."/>
            <person name="Vahala J."/>
            <person name="Wall K."/>
            <person name="Wessler S."/>
            <person name="Yang G."/>
            <person name="Yin T."/>
            <person name="Douglas C."/>
            <person name="Marra M."/>
            <person name="Sandberg G."/>
            <person name="Van de Peer Y."/>
            <person name="Rokhsar D."/>
        </authorList>
    </citation>
    <scope>NUCLEOTIDE SEQUENCE [LARGE SCALE GENOMIC DNA]</scope>
    <source>
        <strain evidence="2">cv. Nisqually</strain>
    </source>
</reference>
<protein>
    <submittedName>
        <fullName evidence="1">Uncharacterized protein</fullName>
    </submittedName>
</protein>
<dbReference type="Proteomes" id="UP000006729">
    <property type="component" value="Chromosome 3"/>
</dbReference>
<name>A0A3N7EYH4_POPTR</name>
<evidence type="ECO:0000313" key="1">
    <source>
        <dbReference type="EMBL" id="RQO88730.1"/>
    </source>
</evidence>
<dbReference type="AlphaFoldDB" id="A0A3N7EYH4"/>
<evidence type="ECO:0000313" key="2">
    <source>
        <dbReference type="Proteomes" id="UP000006729"/>
    </source>
</evidence>
<organism evidence="1 2">
    <name type="scientific">Populus trichocarpa</name>
    <name type="common">Western balsam poplar</name>
    <name type="synonym">Populus balsamifera subsp. trichocarpa</name>
    <dbReference type="NCBI Taxonomy" id="3694"/>
    <lineage>
        <taxon>Eukaryota</taxon>
        <taxon>Viridiplantae</taxon>
        <taxon>Streptophyta</taxon>
        <taxon>Embryophyta</taxon>
        <taxon>Tracheophyta</taxon>
        <taxon>Spermatophyta</taxon>
        <taxon>Magnoliopsida</taxon>
        <taxon>eudicotyledons</taxon>
        <taxon>Gunneridae</taxon>
        <taxon>Pentapetalae</taxon>
        <taxon>rosids</taxon>
        <taxon>fabids</taxon>
        <taxon>Malpighiales</taxon>
        <taxon>Salicaceae</taxon>
        <taxon>Saliceae</taxon>
        <taxon>Populus</taxon>
    </lineage>
</organism>
<dbReference type="InParanoid" id="A0A3N7EYH4"/>
<accession>A0A3N7EYH4</accession>
<dbReference type="EMBL" id="CM009292">
    <property type="protein sequence ID" value="RQO88730.1"/>
    <property type="molecule type" value="Genomic_DNA"/>
</dbReference>
<gene>
    <name evidence="1" type="ORF">POPTR_003G218450</name>
</gene>
<sequence>MGQLVGKYYQVTCVNGTNESATFPEDFFPFRHQVLEHMKRSEIVIRKQLDVAVKNLNVKEIDEAKESFLKLMEKITLILSTPSLPYSWYSSKL</sequence>